<reference evidence="2 3" key="1">
    <citation type="journal article" date="2023" name="Mol. Phylogenet. Evol.">
        <title>Genome-scale phylogeny and comparative genomics of the fungal order Sordariales.</title>
        <authorList>
            <person name="Hensen N."/>
            <person name="Bonometti L."/>
            <person name="Westerberg I."/>
            <person name="Brannstrom I.O."/>
            <person name="Guillou S."/>
            <person name="Cros-Aarteil S."/>
            <person name="Calhoun S."/>
            <person name="Haridas S."/>
            <person name="Kuo A."/>
            <person name="Mondo S."/>
            <person name="Pangilinan J."/>
            <person name="Riley R."/>
            <person name="LaButti K."/>
            <person name="Andreopoulos B."/>
            <person name="Lipzen A."/>
            <person name="Chen C."/>
            <person name="Yan M."/>
            <person name="Daum C."/>
            <person name="Ng V."/>
            <person name="Clum A."/>
            <person name="Steindorff A."/>
            <person name="Ohm R.A."/>
            <person name="Martin F."/>
            <person name="Silar P."/>
            <person name="Natvig D.O."/>
            <person name="Lalanne C."/>
            <person name="Gautier V."/>
            <person name="Ament-Velasquez S.L."/>
            <person name="Kruys A."/>
            <person name="Hutchinson M.I."/>
            <person name="Powell A.J."/>
            <person name="Barry K."/>
            <person name="Miller A.N."/>
            <person name="Grigoriev I.V."/>
            <person name="Debuchy R."/>
            <person name="Gladieux P."/>
            <person name="Hiltunen Thoren M."/>
            <person name="Johannesson H."/>
        </authorList>
    </citation>
    <scope>NUCLEOTIDE SEQUENCE [LARGE SCALE GENOMIC DNA]</scope>
    <source>
        <strain evidence="2 3">FGSC 10403</strain>
    </source>
</reference>
<dbReference type="Proteomes" id="UP001285908">
    <property type="component" value="Unassembled WGS sequence"/>
</dbReference>
<organism evidence="2 3">
    <name type="scientific">Neurospora hispaniola</name>
    <dbReference type="NCBI Taxonomy" id="588809"/>
    <lineage>
        <taxon>Eukaryota</taxon>
        <taxon>Fungi</taxon>
        <taxon>Dikarya</taxon>
        <taxon>Ascomycota</taxon>
        <taxon>Pezizomycotina</taxon>
        <taxon>Sordariomycetes</taxon>
        <taxon>Sordariomycetidae</taxon>
        <taxon>Sordariales</taxon>
        <taxon>Sordariaceae</taxon>
        <taxon>Neurospora</taxon>
    </lineage>
</organism>
<keyword evidence="1" id="KW-0812">Transmembrane</keyword>
<protein>
    <recommendedName>
        <fullName evidence="4">Transmembrane protein</fullName>
    </recommendedName>
</protein>
<accession>A0AAJ0I5A3</accession>
<dbReference type="EMBL" id="JAULSX010000005">
    <property type="protein sequence ID" value="KAK3490532.1"/>
    <property type="molecule type" value="Genomic_DNA"/>
</dbReference>
<dbReference type="AlphaFoldDB" id="A0AAJ0I5A3"/>
<evidence type="ECO:0000256" key="1">
    <source>
        <dbReference type="SAM" id="Phobius"/>
    </source>
</evidence>
<proteinExistence type="predicted"/>
<feature type="transmembrane region" description="Helical" evidence="1">
    <location>
        <begin position="6"/>
        <end position="29"/>
    </location>
</feature>
<evidence type="ECO:0000313" key="2">
    <source>
        <dbReference type="EMBL" id="KAK3490532.1"/>
    </source>
</evidence>
<feature type="transmembrane region" description="Helical" evidence="1">
    <location>
        <begin position="50"/>
        <end position="71"/>
    </location>
</feature>
<comment type="caution">
    <text evidence="2">The sequence shown here is derived from an EMBL/GenBank/DDBJ whole genome shotgun (WGS) entry which is preliminary data.</text>
</comment>
<evidence type="ECO:0008006" key="4">
    <source>
        <dbReference type="Google" id="ProtNLM"/>
    </source>
</evidence>
<dbReference type="GeneID" id="87874918"/>
<name>A0AAJ0I5A3_9PEZI</name>
<dbReference type="RefSeq" id="XP_062691715.1">
    <property type="nucleotide sequence ID" value="XM_062837296.1"/>
</dbReference>
<keyword evidence="1" id="KW-1133">Transmembrane helix</keyword>
<keyword evidence="1" id="KW-0472">Membrane</keyword>
<gene>
    <name evidence="2" type="ORF">B0T23DRAFT_381961</name>
</gene>
<keyword evidence="3" id="KW-1185">Reference proteome</keyword>
<sequence>MQWQESARSIMMGCSPISTCFSVFGFLVYDLRLYELRFSITLRLRLRLRLRFLVLKNLSLFHLVSYLMFAYGRC</sequence>
<evidence type="ECO:0000313" key="3">
    <source>
        <dbReference type="Proteomes" id="UP001285908"/>
    </source>
</evidence>